<dbReference type="EMBL" id="JBHSDJ010000037">
    <property type="protein sequence ID" value="MFC4247529.1"/>
    <property type="molecule type" value="Genomic_DNA"/>
</dbReference>
<dbReference type="InterPro" id="IPR006905">
    <property type="entry name" value="Flavin_halogenase"/>
</dbReference>
<protein>
    <submittedName>
        <fullName evidence="1">Tryptophan 7-halogenase</fullName>
    </submittedName>
</protein>
<dbReference type="InterPro" id="IPR036188">
    <property type="entry name" value="FAD/NAD-bd_sf"/>
</dbReference>
<dbReference type="Gene3D" id="3.50.50.60">
    <property type="entry name" value="FAD/NAD(P)-binding domain"/>
    <property type="match status" value="1"/>
</dbReference>
<dbReference type="Proteomes" id="UP001595821">
    <property type="component" value="Unassembled WGS sequence"/>
</dbReference>
<organism evidence="1 2">
    <name type="scientific">Natribaculum luteum</name>
    <dbReference type="NCBI Taxonomy" id="1586232"/>
    <lineage>
        <taxon>Archaea</taxon>
        <taxon>Methanobacteriati</taxon>
        <taxon>Methanobacteriota</taxon>
        <taxon>Stenosarchaea group</taxon>
        <taxon>Halobacteria</taxon>
        <taxon>Halobacteriales</taxon>
        <taxon>Natrialbaceae</taxon>
        <taxon>Natribaculum</taxon>
    </lineage>
</organism>
<accession>A0ABD5NZW0</accession>
<dbReference type="GeneID" id="71856516"/>
<dbReference type="AlphaFoldDB" id="A0ABD5NZW0"/>
<proteinExistence type="predicted"/>
<evidence type="ECO:0000313" key="1">
    <source>
        <dbReference type="EMBL" id="MFC4247529.1"/>
    </source>
</evidence>
<sequence>MTATVDGIEDVVIVGGGDVGLATALALRKLNPDLGITVIDDLGADPPEVGKSTYQSILDIVRVYPEGSTTGAA</sequence>
<gene>
    <name evidence="1" type="ORF">ACFOZ7_11045</name>
</gene>
<dbReference type="Pfam" id="PF04820">
    <property type="entry name" value="Trp_halogenase"/>
    <property type="match status" value="1"/>
</dbReference>
<dbReference type="RefSeq" id="WP_246975691.1">
    <property type="nucleotide sequence ID" value="NZ_CP095398.1"/>
</dbReference>
<evidence type="ECO:0000313" key="2">
    <source>
        <dbReference type="Proteomes" id="UP001595821"/>
    </source>
</evidence>
<comment type="caution">
    <text evidence="1">The sequence shown here is derived from an EMBL/GenBank/DDBJ whole genome shotgun (WGS) entry which is preliminary data.</text>
</comment>
<reference evidence="1 2" key="1">
    <citation type="journal article" date="2014" name="Int. J. Syst. Evol. Microbiol.">
        <title>Complete genome sequence of Corynebacterium casei LMG S-19264T (=DSM 44701T), isolated from a smear-ripened cheese.</title>
        <authorList>
            <consortium name="US DOE Joint Genome Institute (JGI-PGF)"/>
            <person name="Walter F."/>
            <person name="Albersmeier A."/>
            <person name="Kalinowski J."/>
            <person name="Ruckert C."/>
        </authorList>
    </citation>
    <scope>NUCLEOTIDE SEQUENCE [LARGE SCALE GENOMIC DNA]</scope>
    <source>
        <strain evidence="1 2">IBRC-M 10912</strain>
    </source>
</reference>
<name>A0ABD5NZW0_9EURY</name>
<dbReference type="SUPFAM" id="SSF51905">
    <property type="entry name" value="FAD/NAD(P)-binding domain"/>
    <property type="match status" value="1"/>
</dbReference>